<dbReference type="InterPro" id="IPR051448">
    <property type="entry name" value="CdaR-like_regulators"/>
</dbReference>
<dbReference type="InterPro" id="IPR041522">
    <property type="entry name" value="CdaR_GGDEF"/>
</dbReference>
<gene>
    <name evidence="4" type="ORF">HDA44_000616</name>
</gene>
<sequence>MFVAEESGGPTLGRVIDYLGSTLLEVIAGRVRADAGMDRVVIHDPDAPPEVLERAIVLAVGVSGPAAVRDLVLAMAQGGATCVMARLPVDLDDAGRQAIEDSGVVLVGLARGASWAHIVVLLRSMLTVDDLAADAAVLPGDSQGDLFTLATAVSALLDAPVTIEDLNSNVLAFSANQDQADDSRKEGILGRRVPERYTRELAVRGVFRRVYSSAEPIYVEAFHEGDLSRVAVRVCAGDEVLGSMWAAVTEPLGPDRMRAFMDSSKLVALQLLRHRAGADVERRLRTDLVATLIEGGPRAREAAERLGLAGGSSCVLAFGLADLGDALGQETVLQKARAALSVHLAAVQPSSATALIGGILYGVLRVRGAGDTAERRVVDVAEEFLARLSNSDLMMVGIGRIADRPEEVSLAAGDAVRALRVIRSGQVAGRTARASDVAVQALLLDASGLAAHQHWQASRGLAALIAHDEARDSCLLDTLRAWLEAFGDVYAAAAAVHVHANTFRYRLRRVTEVSGLDFGDSEVRFATMVELRILALMNGQRGAIGRIEQGRAR</sequence>
<proteinExistence type="inferred from homology"/>
<evidence type="ECO:0000313" key="4">
    <source>
        <dbReference type="EMBL" id="MBB5977275.1"/>
    </source>
</evidence>
<evidence type="ECO:0000259" key="2">
    <source>
        <dbReference type="Pfam" id="PF13556"/>
    </source>
</evidence>
<protein>
    <recommendedName>
        <fullName evidence="6">PucR family transcriptional regulator</fullName>
    </recommendedName>
</protein>
<feature type="domain" description="CdaR GGDEF-like" evidence="3">
    <location>
        <begin position="298"/>
        <end position="421"/>
    </location>
</feature>
<dbReference type="PANTHER" id="PTHR33744">
    <property type="entry name" value="CARBOHYDRATE DIACID REGULATOR"/>
    <property type="match status" value="1"/>
</dbReference>
<evidence type="ECO:0008006" key="6">
    <source>
        <dbReference type="Google" id="ProtNLM"/>
    </source>
</evidence>
<dbReference type="InterPro" id="IPR042070">
    <property type="entry name" value="PucR_C-HTH_sf"/>
</dbReference>
<dbReference type="Gene3D" id="1.10.10.2840">
    <property type="entry name" value="PucR C-terminal helix-turn-helix domain"/>
    <property type="match status" value="1"/>
</dbReference>
<dbReference type="PANTHER" id="PTHR33744:SF17">
    <property type="entry name" value="CONSERVED PROTEIN"/>
    <property type="match status" value="1"/>
</dbReference>
<organism evidence="4 5">
    <name type="scientific">Kribbella solani</name>
    <dbReference type="NCBI Taxonomy" id="236067"/>
    <lineage>
        <taxon>Bacteria</taxon>
        <taxon>Bacillati</taxon>
        <taxon>Actinomycetota</taxon>
        <taxon>Actinomycetes</taxon>
        <taxon>Propionibacteriales</taxon>
        <taxon>Kribbellaceae</taxon>
        <taxon>Kribbella</taxon>
    </lineage>
</organism>
<dbReference type="EMBL" id="JACHNF010000001">
    <property type="protein sequence ID" value="MBB5977275.1"/>
    <property type="molecule type" value="Genomic_DNA"/>
</dbReference>
<keyword evidence="5" id="KW-1185">Reference proteome</keyword>
<comment type="caution">
    <text evidence="4">The sequence shown here is derived from an EMBL/GenBank/DDBJ whole genome shotgun (WGS) entry which is preliminary data.</text>
</comment>
<evidence type="ECO:0000259" key="3">
    <source>
        <dbReference type="Pfam" id="PF17853"/>
    </source>
</evidence>
<evidence type="ECO:0000313" key="5">
    <source>
        <dbReference type="Proteomes" id="UP000558997"/>
    </source>
</evidence>
<reference evidence="4 5" key="1">
    <citation type="submission" date="2020-08" db="EMBL/GenBank/DDBJ databases">
        <title>Sequencing the genomes of 1000 actinobacteria strains.</title>
        <authorList>
            <person name="Klenk H.-P."/>
        </authorList>
    </citation>
    <scope>NUCLEOTIDE SEQUENCE [LARGE SCALE GENOMIC DNA]</scope>
    <source>
        <strain evidence="4 5">DSM 17294</strain>
    </source>
</reference>
<dbReference type="AlphaFoldDB" id="A0A841DJM1"/>
<name>A0A841DJM1_9ACTN</name>
<comment type="similarity">
    <text evidence="1">Belongs to the CdaR family.</text>
</comment>
<evidence type="ECO:0000256" key="1">
    <source>
        <dbReference type="ARBA" id="ARBA00006754"/>
    </source>
</evidence>
<dbReference type="InterPro" id="IPR025736">
    <property type="entry name" value="PucR_C-HTH_dom"/>
</dbReference>
<accession>A0A841DJM1</accession>
<dbReference type="Pfam" id="PF17853">
    <property type="entry name" value="GGDEF_2"/>
    <property type="match status" value="1"/>
</dbReference>
<dbReference type="Pfam" id="PF13556">
    <property type="entry name" value="HTH_30"/>
    <property type="match status" value="1"/>
</dbReference>
<feature type="domain" description="PucR C-terminal helix-turn-helix" evidence="2">
    <location>
        <begin position="475"/>
        <end position="533"/>
    </location>
</feature>
<dbReference type="Proteomes" id="UP000558997">
    <property type="component" value="Unassembled WGS sequence"/>
</dbReference>
<dbReference type="RefSeq" id="WP_184831134.1">
    <property type="nucleotide sequence ID" value="NZ_BAAAVN010000005.1"/>
</dbReference>